<dbReference type="EMBL" id="PEZG01000010">
    <property type="protein sequence ID" value="PIS16074.1"/>
    <property type="molecule type" value="Genomic_DNA"/>
</dbReference>
<keyword evidence="2" id="KW-0472">Membrane</keyword>
<organism evidence="3 4">
    <name type="scientific">Candidatus Roizmanbacteria bacterium CG09_land_8_20_14_0_10_41_9</name>
    <dbReference type="NCBI Taxonomy" id="1974850"/>
    <lineage>
        <taxon>Bacteria</taxon>
        <taxon>Candidatus Roizmaniibacteriota</taxon>
    </lineage>
</organism>
<evidence type="ECO:0000313" key="4">
    <source>
        <dbReference type="Proteomes" id="UP000231198"/>
    </source>
</evidence>
<feature type="transmembrane region" description="Helical" evidence="2">
    <location>
        <begin position="12"/>
        <end position="31"/>
    </location>
</feature>
<name>A0A2H0WTT6_9BACT</name>
<evidence type="ECO:0008006" key="5">
    <source>
        <dbReference type="Google" id="ProtNLM"/>
    </source>
</evidence>
<reference evidence="4" key="1">
    <citation type="submission" date="2017-09" db="EMBL/GenBank/DDBJ databases">
        <title>Depth-based differentiation of microbial function through sediment-hosted aquifers and enrichment of novel symbionts in the deep terrestrial subsurface.</title>
        <authorList>
            <person name="Probst A.J."/>
            <person name="Ladd B."/>
            <person name="Jarett J.K."/>
            <person name="Geller-Mcgrath D.E."/>
            <person name="Sieber C.M.K."/>
            <person name="Emerson J.B."/>
            <person name="Anantharaman K."/>
            <person name="Thomas B.C."/>
            <person name="Malmstrom R."/>
            <person name="Stieglmeier M."/>
            <person name="Klingl A."/>
            <person name="Woyke T."/>
            <person name="Ryan C.M."/>
            <person name="Banfield J.F."/>
        </authorList>
    </citation>
    <scope>NUCLEOTIDE SEQUENCE [LARGE SCALE GENOMIC DNA]</scope>
</reference>
<feature type="region of interest" description="Disordered" evidence="1">
    <location>
        <begin position="65"/>
        <end position="105"/>
    </location>
</feature>
<feature type="transmembrane region" description="Helical" evidence="2">
    <location>
        <begin position="150"/>
        <end position="170"/>
    </location>
</feature>
<dbReference type="Proteomes" id="UP000231198">
    <property type="component" value="Unassembled WGS sequence"/>
</dbReference>
<dbReference type="AlphaFoldDB" id="A0A2H0WTT6"/>
<evidence type="ECO:0000313" key="3">
    <source>
        <dbReference type="EMBL" id="PIS16074.1"/>
    </source>
</evidence>
<accession>A0A2H0WTT6</accession>
<evidence type="ECO:0000256" key="1">
    <source>
        <dbReference type="SAM" id="MobiDB-lite"/>
    </source>
</evidence>
<keyword evidence="2" id="KW-0812">Transmembrane</keyword>
<proteinExistence type="predicted"/>
<evidence type="ECO:0000256" key="2">
    <source>
        <dbReference type="SAM" id="Phobius"/>
    </source>
</evidence>
<protein>
    <recommendedName>
        <fullName evidence="5">Gram-positive cocci surface proteins LPxTG domain-containing protein</fullName>
    </recommendedName>
</protein>
<keyword evidence="2" id="KW-1133">Transmembrane helix</keyword>
<sequence length="171" mass="18017">MEGFKTNKTTILLFIIIVILMGSIFYVSFLLSNEKAVDSDNSPVAPKTTKASSSTYSKLVALNTIQDTPTPTPSSSPVQDPGAEPNPSPSIIEPTSADVSATPTEISVTPTPTEILLALNSPMVTESYASSSPTLESTSSATTSLPESGFINNALIMFISAGLLIFFSFLF</sequence>
<gene>
    <name evidence="3" type="ORF">COT62_00340</name>
</gene>
<comment type="caution">
    <text evidence="3">The sequence shown here is derived from an EMBL/GenBank/DDBJ whole genome shotgun (WGS) entry which is preliminary data.</text>
</comment>